<dbReference type="Pfam" id="PF00756">
    <property type="entry name" value="Esterase"/>
    <property type="match status" value="1"/>
</dbReference>
<comment type="similarity">
    <text evidence="1">Belongs to the esterase D family.</text>
</comment>
<feature type="chain" id="PRO_5047351385" evidence="3">
    <location>
        <begin position="26"/>
        <end position="294"/>
    </location>
</feature>
<name>A0ABY6BCX0_9GAMM</name>
<dbReference type="PANTHER" id="PTHR40841:SF2">
    <property type="entry name" value="SIDEROPHORE-DEGRADING ESTERASE (EUROFUNG)"/>
    <property type="match status" value="1"/>
</dbReference>
<dbReference type="PANTHER" id="PTHR40841">
    <property type="entry name" value="SIDEROPHORE TRIACETYLFUSARININE C ESTERASE"/>
    <property type="match status" value="1"/>
</dbReference>
<keyword evidence="5" id="KW-1185">Reference proteome</keyword>
<keyword evidence="2 4" id="KW-0378">Hydrolase</keyword>
<proteinExistence type="inferred from homology"/>
<accession>A0ABY6BCX0</accession>
<dbReference type="RefSeq" id="WP_261694554.1">
    <property type="nucleotide sequence ID" value="NZ_CP104694.1"/>
</dbReference>
<evidence type="ECO:0000256" key="1">
    <source>
        <dbReference type="ARBA" id="ARBA00005622"/>
    </source>
</evidence>
<dbReference type="Proteomes" id="UP001064632">
    <property type="component" value="Chromosome"/>
</dbReference>
<evidence type="ECO:0000313" key="4">
    <source>
        <dbReference type="EMBL" id="UXI67584.1"/>
    </source>
</evidence>
<dbReference type="SUPFAM" id="SSF53474">
    <property type="entry name" value="alpha/beta-Hydrolases"/>
    <property type="match status" value="1"/>
</dbReference>
<organism evidence="4 5">
    <name type="scientific">Tahibacter amnicola</name>
    <dbReference type="NCBI Taxonomy" id="2976241"/>
    <lineage>
        <taxon>Bacteria</taxon>
        <taxon>Pseudomonadati</taxon>
        <taxon>Pseudomonadota</taxon>
        <taxon>Gammaproteobacteria</taxon>
        <taxon>Lysobacterales</taxon>
        <taxon>Rhodanobacteraceae</taxon>
        <taxon>Tahibacter</taxon>
    </lineage>
</organism>
<dbReference type="GO" id="GO:0016787">
    <property type="term" value="F:hydrolase activity"/>
    <property type="evidence" value="ECO:0007669"/>
    <property type="project" value="UniProtKB-KW"/>
</dbReference>
<evidence type="ECO:0000313" key="5">
    <source>
        <dbReference type="Proteomes" id="UP001064632"/>
    </source>
</evidence>
<reference evidence="4" key="1">
    <citation type="submission" date="2022-09" db="EMBL/GenBank/DDBJ databases">
        <title>Tahibacter sp. nov., isolated from a fresh water.</title>
        <authorList>
            <person name="Baek J.H."/>
            <person name="Lee J.K."/>
            <person name="Kim J.M."/>
            <person name="Jeon C.O."/>
        </authorList>
    </citation>
    <scope>NUCLEOTIDE SEQUENCE</scope>
    <source>
        <strain evidence="4">W38</strain>
    </source>
</reference>
<evidence type="ECO:0000256" key="3">
    <source>
        <dbReference type="SAM" id="SignalP"/>
    </source>
</evidence>
<evidence type="ECO:0000256" key="2">
    <source>
        <dbReference type="ARBA" id="ARBA00022801"/>
    </source>
</evidence>
<dbReference type="EMBL" id="CP104694">
    <property type="protein sequence ID" value="UXI67584.1"/>
    <property type="molecule type" value="Genomic_DNA"/>
</dbReference>
<dbReference type="InterPro" id="IPR000801">
    <property type="entry name" value="Esterase-like"/>
</dbReference>
<gene>
    <name evidence="4" type="ORF">N4264_23055</name>
</gene>
<dbReference type="InterPro" id="IPR052558">
    <property type="entry name" value="Siderophore_Hydrolase_D"/>
</dbReference>
<protein>
    <submittedName>
        <fullName evidence="4">Alpha/beta hydrolase-fold protein</fullName>
    </submittedName>
</protein>
<sequence>MSLFQRAARLLFAGLALTLSTAGIAGEALPPATQLQQFTVESRAVAETRRINVYIPDTYAADTTLRLPVLYMPDGGLQEDFPHVASTLHTAIGSGAMRPFLLVGIENTQRRRDLTPPTQVEADRKIAPQVGGSAAFRQFIRDELMPQVSTRYRTTPETAIIGESLAGLFIVETLLHEPRLFDTYIALDPSLWWNAKALPLQAKEALARHALTGRTVYLTTSQEPGIVEGTAMLAEVLGHLDTAGLRSTYRPRTDLRHDNIYRTMAPVILRAVFPPMSTPAPTQAPELARPMHAP</sequence>
<dbReference type="InterPro" id="IPR029058">
    <property type="entry name" value="AB_hydrolase_fold"/>
</dbReference>
<keyword evidence="3" id="KW-0732">Signal</keyword>
<feature type="signal peptide" evidence="3">
    <location>
        <begin position="1"/>
        <end position="25"/>
    </location>
</feature>
<dbReference type="Gene3D" id="3.40.50.1820">
    <property type="entry name" value="alpha/beta hydrolase"/>
    <property type="match status" value="1"/>
</dbReference>